<proteinExistence type="predicted"/>
<protein>
    <submittedName>
        <fullName evidence="1">HD domain-containing protein</fullName>
    </submittedName>
</protein>
<dbReference type="Pfam" id="PF13328">
    <property type="entry name" value="HD_4"/>
    <property type="match status" value="1"/>
</dbReference>
<dbReference type="PANTHER" id="PTHR46246">
    <property type="entry name" value="GUANOSINE-3',5'-BIS(DIPHOSPHATE) 3'-PYROPHOSPHOHYDROLASE MESH1"/>
    <property type="match status" value="1"/>
</dbReference>
<dbReference type="PANTHER" id="PTHR46246:SF1">
    <property type="entry name" value="GUANOSINE-3',5'-BIS(DIPHOSPHATE) 3'-PYROPHOSPHOHYDROLASE MESH1"/>
    <property type="match status" value="1"/>
</dbReference>
<dbReference type="Gene3D" id="1.10.3210.10">
    <property type="entry name" value="Hypothetical protein af1432"/>
    <property type="match status" value="1"/>
</dbReference>
<dbReference type="EMBL" id="BAABJX010000020">
    <property type="protein sequence ID" value="GAA4828391.1"/>
    <property type="molecule type" value="Genomic_DNA"/>
</dbReference>
<evidence type="ECO:0000313" key="1">
    <source>
        <dbReference type="EMBL" id="GAA4828391.1"/>
    </source>
</evidence>
<sequence>MNQLQDLYQKAIRFAGEKHANQQVPGTTANYLLHLSNVAMEVMVAYQHDPVFDVQYAVQLALLHDTLEDTDCDLDELSEMFGEAIAEGVAALTKDDRIEEKEEKMKDSLQRILQLTKEVGIVKLADRITNLQPPPSHWSTEKCSRYKQEAKLILNRLGHCNVYLSERLQKKLAVYPVTRNGKMHTQD</sequence>
<reference evidence="2" key="1">
    <citation type="journal article" date="2019" name="Int. J. Syst. Evol. Microbiol.">
        <title>The Global Catalogue of Microorganisms (GCM) 10K type strain sequencing project: providing services to taxonomists for standard genome sequencing and annotation.</title>
        <authorList>
            <consortium name="The Broad Institute Genomics Platform"/>
            <consortium name="The Broad Institute Genome Sequencing Center for Infectious Disease"/>
            <person name="Wu L."/>
            <person name="Ma J."/>
        </authorList>
    </citation>
    <scope>NUCLEOTIDE SEQUENCE [LARGE SCALE GENOMIC DNA]</scope>
    <source>
        <strain evidence="2">JCM 18326</strain>
    </source>
</reference>
<dbReference type="SUPFAM" id="SSF109604">
    <property type="entry name" value="HD-domain/PDEase-like"/>
    <property type="match status" value="1"/>
</dbReference>
<evidence type="ECO:0000313" key="2">
    <source>
        <dbReference type="Proteomes" id="UP001500298"/>
    </source>
</evidence>
<organism evidence="1 2">
    <name type="scientific">Algivirga pacifica</name>
    <dbReference type="NCBI Taxonomy" id="1162670"/>
    <lineage>
        <taxon>Bacteria</taxon>
        <taxon>Pseudomonadati</taxon>
        <taxon>Bacteroidota</taxon>
        <taxon>Cytophagia</taxon>
        <taxon>Cytophagales</taxon>
        <taxon>Flammeovirgaceae</taxon>
        <taxon>Algivirga</taxon>
    </lineage>
</organism>
<name>A0ABP9D630_9BACT</name>
<comment type="caution">
    <text evidence="1">The sequence shown here is derived from an EMBL/GenBank/DDBJ whole genome shotgun (WGS) entry which is preliminary data.</text>
</comment>
<dbReference type="Proteomes" id="UP001500298">
    <property type="component" value="Unassembled WGS sequence"/>
</dbReference>
<keyword evidence="2" id="KW-1185">Reference proteome</keyword>
<accession>A0ABP9D630</accession>
<gene>
    <name evidence="1" type="ORF">GCM10023331_11770</name>
</gene>
<dbReference type="RefSeq" id="WP_345370018.1">
    <property type="nucleotide sequence ID" value="NZ_BAABJX010000020.1"/>
</dbReference>
<dbReference type="InterPro" id="IPR052194">
    <property type="entry name" value="MESH1"/>
</dbReference>